<evidence type="ECO:0000256" key="4">
    <source>
        <dbReference type="SAM" id="SignalP"/>
    </source>
</evidence>
<evidence type="ECO:0000313" key="8">
    <source>
        <dbReference type="Proteomes" id="UP000799753"/>
    </source>
</evidence>
<dbReference type="Gene3D" id="2.60.40.1210">
    <property type="entry name" value="Cellobiose dehydrogenase, cytochrome domain"/>
    <property type="match status" value="1"/>
</dbReference>
<name>A0A6A6S4H4_9PLEO</name>
<dbReference type="AlphaFoldDB" id="A0A6A6S4H4"/>
<feature type="region of interest" description="Disordered" evidence="3">
    <location>
        <begin position="859"/>
        <end position="883"/>
    </location>
</feature>
<dbReference type="SUPFAM" id="SSF51905">
    <property type="entry name" value="FAD/NAD(P)-binding domain"/>
    <property type="match status" value="1"/>
</dbReference>
<dbReference type="CDD" id="cd09630">
    <property type="entry name" value="CDH_like_cytochrome"/>
    <property type="match status" value="1"/>
</dbReference>
<dbReference type="Gene3D" id="3.30.410.10">
    <property type="entry name" value="Cholesterol Oxidase, domain 2"/>
    <property type="match status" value="1"/>
</dbReference>
<dbReference type="GO" id="GO:0016614">
    <property type="term" value="F:oxidoreductase activity, acting on CH-OH group of donors"/>
    <property type="evidence" value="ECO:0007669"/>
    <property type="project" value="InterPro"/>
</dbReference>
<evidence type="ECO:0000259" key="5">
    <source>
        <dbReference type="PROSITE" id="PS00623"/>
    </source>
</evidence>
<protein>
    <submittedName>
        <fullName evidence="7">FAD/NAD(P)-binding domain-containing protein</fullName>
    </submittedName>
</protein>
<reference evidence="7" key="1">
    <citation type="journal article" date="2020" name="Stud. Mycol.">
        <title>101 Dothideomycetes genomes: a test case for predicting lifestyles and emergence of pathogens.</title>
        <authorList>
            <person name="Haridas S."/>
            <person name="Albert R."/>
            <person name="Binder M."/>
            <person name="Bloem J."/>
            <person name="Labutti K."/>
            <person name="Salamov A."/>
            <person name="Andreopoulos B."/>
            <person name="Baker S."/>
            <person name="Barry K."/>
            <person name="Bills G."/>
            <person name="Bluhm B."/>
            <person name="Cannon C."/>
            <person name="Castanera R."/>
            <person name="Culley D."/>
            <person name="Daum C."/>
            <person name="Ezra D."/>
            <person name="Gonzalez J."/>
            <person name="Henrissat B."/>
            <person name="Kuo A."/>
            <person name="Liang C."/>
            <person name="Lipzen A."/>
            <person name="Lutzoni F."/>
            <person name="Magnuson J."/>
            <person name="Mondo S."/>
            <person name="Nolan M."/>
            <person name="Ohm R."/>
            <person name="Pangilinan J."/>
            <person name="Park H.-J."/>
            <person name="Ramirez L."/>
            <person name="Alfaro M."/>
            <person name="Sun H."/>
            <person name="Tritt A."/>
            <person name="Yoshinaga Y."/>
            <person name="Zwiers L.-H."/>
            <person name="Turgeon B."/>
            <person name="Goodwin S."/>
            <person name="Spatafora J."/>
            <person name="Crous P."/>
            <person name="Grigoriev I."/>
        </authorList>
    </citation>
    <scope>NUCLEOTIDE SEQUENCE</scope>
    <source>
        <strain evidence="7">CBS 473.64</strain>
    </source>
</reference>
<keyword evidence="2" id="KW-0285">Flavoprotein</keyword>
<proteinExistence type="inferred from homology"/>
<gene>
    <name evidence="7" type="ORF">P280DRAFT_547978</name>
</gene>
<dbReference type="InterPro" id="IPR036188">
    <property type="entry name" value="FAD/NAD-bd_sf"/>
</dbReference>
<dbReference type="SUPFAM" id="SSF49344">
    <property type="entry name" value="CBD9-like"/>
    <property type="match status" value="1"/>
</dbReference>
<evidence type="ECO:0000259" key="6">
    <source>
        <dbReference type="PROSITE" id="PS00624"/>
    </source>
</evidence>
<dbReference type="PANTHER" id="PTHR47190">
    <property type="entry name" value="DEHYDROGENASE, PUTATIVE-RELATED"/>
    <property type="match status" value="1"/>
</dbReference>
<organism evidence="7 8">
    <name type="scientific">Massarina eburnea CBS 473.64</name>
    <dbReference type="NCBI Taxonomy" id="1395130"/>
    <lineage>
        <taxon>Eukaryota</taxon>
        <taxon>Fungi</taxon>
        <taxon>Dikarya</taxon>
        <taxon>Ascomycota</taxon>
        <taxon>Pezizomycotina</taxon>
        <taxon>Dothideomycetes</taxon>
        <taxon>Pleosporomycetidae</taxon>
        <taxon>Pleosporales</taxon>
        <taxon>Massarineae</taxon>
        <taxon>Massarinaceae</taxon>
        <taxon>Massarina</taxon>
    </lineage>
</organism>
<dbReference type="PROSITE" id="PS00624">
    <property type="entry name" value="GMC_OXRED_2"/>
    <property type="match status" value="1"/>
</dbReference>
<evidence type="ECO:0000256" key="2">
    <source>
        <dbReference type="RuleBase" id="RU003968"/>
    </source>
</evidence>
<dbReference type="Pfam" id="PF00732">
    <property type="entry name" value="GMC_oxred_N"/>
    <property type="match status" value="1"/>
</dbReference>
<dbReference type="InterPro" id="IPR015920">
    <property type="entry name" value="Cellobiose_DH-like_cyt"/>
</dbReference>
<feature type="domain" description="Glucose-methanol-choline oxidoreductase N-terminal" evidence="5">
    <location>
        <begin position="317"/>
        <end position="340"/>
    </location>
</feature>
<evidence type="ECO:0000256" key="3">
    <source>
        <dbReference type="SAM" id="MobiDB-lite"/>
    </source>
</evidence>
<dbReference type="InterPro" id="IPR053208">
    <property type="entry name" value="GMC_Oxidoreductase_CD"/>
</dbReference>
<dbReference type="GO" id="GO:0050660">
    <property type="term" value="F:flavin adenine dinucleotide binding"/>
    <property type="evidence" value="ECO:0007669"/>
    <property type="project" value="InterPro"/>
</dbReference>
<dbReference type="EMBL" id="MU006781">
    <property type="protein sequence ID" value="KAF2642515.1"/>
    <property type="molecule type" value="Genomic_DNA"/>
</dbReference>
<feature type="domain" description="Glucose-methanol-choline oxidoreductase N-terminal" evidence="6">
    <location>
        <begin position="484"/>
        <end position="498"/>
    </location>
</feature>
<dbReference type="Pfam" id="PF05199">
    <property type="entry name" value="GMC_oxred_C"/>
    <property type="match status" value="1"/>
</dbReference>
<keyword evidence="4" id="KW-0732">Signal</keyword>
<keyword evidence="2" id="KW-0274">FAD</keyword>
<comment type="similarity">
    <text evidence="1 2">Belongs to the GMC oxidoreductase family.</text>
</comment>
<accession>A0A6A6S4H4</accession>
<keyword evidence="8" id="KW-1185">Reference proteome</keyword>
<dbReference type="PANTHER" id="PTHR47190:SF4">
    <property type="entry name" value="DEHYDROGENASE, PUTATIVE-RELATED"/>
    <property type="match status" value="1"/>
</dbReference>
<dbReference type="PROSITE" id="PS00623">
    <property type="entry name" value="GMC_OXRED_1"/>
    <property type="match status" value="1"/>
</dbReference>
<feature type="chain" id="PRO_5025424406" evidence="4">
    <location>
        <begin position="22"/>
        <end position="883"/>
    </location>
</feature>
<dbReference type="Proteomes" id="UP000799753">
    <property type="component" value="Unassembled WGS sequence"/>
</dbReference>
<dbReference type="InterPro" id="IPR000172">
    <property type="entry name" value="GMC_OxRdtase_N"/>
</dbReference>
<dbReference type="Pfam" id="PF16010">
    <property type="entry name" value="CDH-cyt"/>
    <property type="match status" value="1"/>
</dbReference>
<evidence type="ECO:0000313" key="7">
    <source>
        <dbReference type="EMBL" id="KAF2642515.1"/>
    </source>
</evidence>
<evidence type="ECO:0000256" key="1">
    <source>
        <dbReference type="ARBA" id="ARBA00010790"/>
    </source>
</evidence>
<dbReference type="SUPFAM" id="SSF54373">
    <property type="entry name" value="FAD-linked reductases, C-terminal domain"/>
    <property type="match status" value="1"/>
</dbReference>
<dbReference type="Gene3D" id="3.50.50.60">
    <property type="entry name" value="FAD/NAD(P)-binding domain"/>
    <property type="match status" value="1"/>
</dbReference>
<dbReference type="InterPro" id="IPR007867">
    <property type="entry name" value="GMC_OxRtase_C"/>
</dbReference>
<feature type="signal peptide" evidence="4">
    <location>
        <begin position="1"/>
        <end position="21"/>
    </location>
</feature>
<sequence>MAARTMLSTLTAALSLTGSLALTSTPYAYTDDKGIKFSQVTESGGLSFGMSLPQEGSDWIGRIEAPITEGWVGLSMGSSMTAYLLVVAWPNGDNVVSSLRKATDYATPGLYTGAASLKTISSSVNSTAFTYTFVCQNCTDIGAISFESTTETWPIGWAMSKTAVTTPGSPSSAVSSHVGTGQDIQVMKLSEARTDDFATYAAMASNSTTTPATGSGGSTNGTQPVYNGTVGTANATYDYIVVGGGGAGIIAAQRLVETGKTVLLVERGKASFYNSGGNLTVPWNNTVTIYDAPYMYNYLSSYPGNDALCSDTPAMAGCILGGGTAVNGLAFIKPPAHDFDDNWPTGWKWSDVKASAERFYKRNPGTTSPSADGKQYDFAVYDVLSKNLASAGWTKADTNAEPDSKEKIYSPPAINVLNGRRAGPVATYLPLMQGKSNFKLLLETMVLRAVRTNSTITGIETQSNSGVRTIYNVNPGGKVILAAGAMSSPRILFRSGIGPKKQIQTVKTGSVAVTLPEESSWIESPVGYVKDHTNIVVSFNVTNGMKVMGKDDYLTPSQANIDLFNKASGPLTESTIMRLNTFRTVTTSDNKKLIVQTHNYATKNDTIDVIFILTHGTTSSGTLGITAEGNTVWETSPYLQTDTDKEAMTMVIDEWLEMSRLANSTIKYNGAANITGAQIVATVATSAGTHMIGTTKMGIDKNSSVVDTDCKVYGTDNLFVVDAGMHADIPTGNTQAIVGVAAERAAERIIALSGGSIPGAAASANSSSSVVLSGTATPSVSSASKPVTPATSAPAVSASASASASASIPASQKPSASAPASSSVPTTLATATAPATQTSTGAGGVPVYWATPSSGAPYWATPSGGAWGSPAQSEVPEWQTKRW</sequence>
<dbReference type="OrthoDB" id="413885at2759"/>